<dbReference type="CDD" id="cd07341">
    <property type="entry name" value="M56_BlaR1_MecR1_like"/>
    <property type="match status" value="1"/>
</dbReference>
<sequence length="539" mass="60203">MEFKWVNFLPTDLMEALFGTLLHSLWIGLVIALLAAFFIVGTKNSRPVLRYNLLVGLLSVFSLSMILVFVQTLNKFNIIASLFGISPSQQNAIFKFQLDIFTALNQFFEVLKHYAGPMILIWLLIILFKSIQLLVGLHGVSYLKRTKNFAAGNYWEQKVATLASQLNINQGIAIFQSGLAKIPMVIGHFKPVILMPIGLLNHLNLNEVEAILSHELAHIKRRDYLVNILQNIIEVLFFFNPAVLWLSKTIKEERENCCDDLAIACTNDKNGYLKALVSCQEFSLNSTGFAMSMANEKGQLIARIRRIAFNNRTTLTGFEKTTLTVSLCFFLGLGAAFKMGQSPIKHSPLQKEITYANGLNHQFKEATPTSQPAPHENCDPVKPSAINFGETEVDDVPELAAIAEVEPISDLPQAKPEEPVIPMKPVVPVRNMVSINQPISNVINVPVGVTTTTTTSTTTNTVKVDGKVVVHIVHDGNDASQEIQDQMIQDNLVVKGKKVDYILTDNEMLVNGIAQDASVHQKYKEKYIKRPDIEYRINR</sequence>
<dbReference type="Proteomes" id="UP000284120">
    <property type="component" value="Unassembled WGS sequence"/>
</dbReference>
<accession>A0A3S3PPA0</accession>
<name>A0A3S3PPA0_9SPHI</name>
<keyword evidence="4" id="KW-1185">Reference proteome</keyword>
<evidence type="ECO:0000313" key="4">
    <source>
        <dbReference type="Proteomes" id="UP000284120"/>
    </source>
</evidence>
<dbReference type="RefSeq" id="WP_113646996.1">
    <property type="nucleotide sequence ID" value="NZ_QMHN01000002.1"/>
</dbReference>
<dbReference type="PANTHER" id="PTHR34978">
    <property type="entry name" value="POSSIBLE SENSOR-TRANSDUCER PROTEIN BLAR"/>
    <property type="match status" value="1"/>
</dbReference>
<organism evidence="3 4">
    <name type="scientific">Pedobacter chitinilyticus</name>
    <dbReference type="NCBI Taxonomy" id="2233776"/>
    <lineage>
        <taxon>Bacteria</taxon>
        <taxon>Pseudomonadati</taxon>
        <taxon>Bacteroidota</taxon>
        <taxon>Sphingobacteriia</taxon>
        <taxon>Sphingobacteriales</taxon>
        <taxon>Sphingobacteriaceae</taxon>
        <taxon>Pedobacter</taxon>
    </lineage>
</organism>
<gene>
    <name evidence="3" type="ORF">DPV69_08885</name>
</gene>
<dbReference type="InterPro" id="IPR008756">
    <property type="entry name" value="Peptidase_M56"/>
</dbReference>
<feature type="transmembrane region" description="Helical" evidence="1">
    <location>
        <begin position="114"/>
        <end position="137"/>
    </location>
</feature>
<dbReference type="PANTHER" id="PTHR34978:SF3">
    <property type="entry name" value="SLR0241 PROTEIN"/>
    <property type="match status" value="1"/>
</dbReference>
<dbReference type="Gene3D" id="3.30.2010.10">
    <property type="entry name" value="Metalloproteases ('zincins'), catalytic domain"/>
    <property type="match status" value="1"/>
</dbReference>
<dbReference type="InterPro" id="IPR052173">
    <property type="entry name" value="Beta-lactam_resp_regulator"/>
</dbReference>
<keyword evidence="1" id="KW-1133">Transmembrane helix</keyword>
<dbReference type="OrthoDB" id="15218at2"/>
<evidence type="ECO:0000256" key="1">
    <source>
        <dbReference type="SAM" id="Phobius"/>
    </source>
</evidence>
<feature type="transmembrane region" description="Helical" evidence="1">
    <location>
        <begin position="20"/>
        <end position="41"/>
    </location>
</feature>
<dbReference type="Pfam" id="PF05569">
    <property type="entry name" value="Peptidase_M56"/>
    <property type="match status" value="1"/>
</dbReference>
<feature type="domain" description="Peptidase M56" evidence="2">
    <location>
        <begin position="105"/>
        <end position="305"/>
    </location>
</feature>
<dbReference type="AlphaFoldDB" id="A0A3S3PPA0"/>
<feature type="transmembrane region" description="Helical" evidence="1">
    <location>
        <begin position="53"/>
        <end position="73"/>
    </location>
</feature>
<dbReference type="EMBL" id="SAYW01000002">
    <property type="protein sequence ID" value="RWU08479.1"/>
    <property type="molecule type" value="Genomic_DNA"/>
</dbReference>
<feature type="transmembrane region" description="Helical" evidence="1">
    <location>
        <begin position="224"/>
        <end position="246"/>
    </location>
</feature>
<protein>
    <submittedName>
        <fullName evidence="3">M56 family metallopeptidase</fullName>
    </submittedName>
</protein>
<proteinExistence type="predicted"/>
<keyword evidence="1" id="KW-0812">Transmembrane</keyword>
<keyword evidence="1" id="KW-0472">Membrane</keyword>
<comment type="caution">
    <text evidence="3">The sequence shown here is derived from an EMBL/GenBank/DDBJ whole genome shotgun (WGS) entry which is preliminary data.</text>
</comment>
<reference evidence="3 4" key="1">
    <citation type="submission" date="2018-06" db="EMBL/GenBank/DDBJ databases">
        <title>Pedobacter endophyticus sp. nov., an endophytic bacterium isolated from a leaf of Triticum aestivum.</title>
        <authorList>
            <person name="Zhang L."/>
        </authorList>
    </citation>
    <scope>NUCLEOTIDE SEQUENCE [LARGE SCALE GENOMIC DNA]</scope>
    <source>
        <strain evidence="3 4">CM134L-2</strain>
    </source>
</reference>
<evidence type="ECO:0000259" key="2">
    <source>
        <dbReference type="Pfam" id="PF05569"/>
    </source>
</evidence>
<evidence type="ECO:0000313" key="3">
    <source>
        <dbReference type="EMBL" id="RWU08479.1"/>
    </source>
</evidence>